<comment type="caution">
    <text evidence="12">The sequence shown here is derived from an EMBL/GenBank/DDBJ whole genome shotgun (WGS) entry which is preliminary data.</text>
</comment>
<dbReference type="GO" id="GO:0015288">
    <property type="term" value="F:porin activity"/>
    <property type="evidence" value="ECO:0007669"/>
    <property type="project" value="UniProtKB-KW"/>
</dbReference>
<keyword evidence="3" id="KW-0813">Transport</keyword>
<comment type="subunit">
    <text evidence="2">Homotrimer.</text>
</comment>
<evidence type="ECO:0000256" key="6">
    <source>
        <dbReference type="ARBA" id="ARBA00022729"/>
    </source>
</evidence>
<sequence>MKKSLLALAVLGAFSSAAFAQSSVQLYGIIDLGVAHYSNGSGSVTKLGTGIQSGSRIGLKGTEDLGGGLSAFFDAETGFCANGGTGAPNTGNVSPYCTGGPGGQGFMGRQAFAGLKGNFGAVSFGRQYTLTFLDQANVDPFGYGLTGTISNIGTIGAPARASQMVAYVSPNFAGFNFAAGYVFGDGLGLNTGTTTQTTGAYNLHGGYNNGPVMVGLDYLRVNSSTGNPTAKHTMIVGSYDFGVVKLAGMYAQNQLGSATGVSGDKLDVWMLGATVPVGPGSILASYTQMKDKTTAGYGAKQYAVGYTYSLSKRTNLYTSYAHISNDALAANIVGDATGNNDAPVVGTGFSSSGFALGIRHQF</sequence>
<evidence type="ECO:0000256" key="2">
    <source>
        <dbReference type="ARBA" id="ARBA00011233"/>
    </source>
</evidence>
<feature type="domain" description="Porin" evidence="11">
    <location>
        <begin position="7"/>
        <end position="327"/>
    </location>
</feature>
<dbReference type="EMBL" id="CABM01000027">
    <property type="protein sequence ID" value="CBH96425.1"/>
    <property type="molecule type" value="Genomic_DNA"/>
</dbReference>
<name>E6PNC3_9ZZZZ</name>
<dbReference type="InterPro" id="IPR033900">
    <property type="entry name" value="Gram_neg_porin_domain"/>
</dbReference>
<keyword evidence="4" id="KW-1134">Transmembrane beta strand</keyword>
<keyword evidence="8" id="KW-0626">Porin</keyword>
<proteinExistence type="predicted"/>
<organism evidence="12">
    <name type="scientific">mine drainage metagenome</name>
    <dbReference type="NCBI Taxonomy" id="410659"/>
    <lineage>
        <taxon>unclassified sequences</taxon>
        <taxon>metagenomes</taxon>
        <taxon>ecological metagenomes</taxon>
    </lineage>
</organism>
<evidence type="ECO:0000256" key="8">
    <source>
        <dbReference type="ARBA" id="ARBA00023114"/>
    </source>
</evidence>
<evidence type="ECO:0000256" key="1">
    <source>
        <dbReference type="ARBA" id="ARBA00004141"/>
    </source>
</evidence>
<dbReference type="InterPro" id="IPR050298">
    <property type="entry name" value="Gram-neg_bact_OMP"/>
</dbReference>
<accession>E6PNC3</accession>
<dbReference type="GO" id="GO:0046930">
    <property type="term" value="C:pore complex"/>
    <property type="evidence" value="ECO:0007669"/>
    <property type="project" value="UniProtKB-KW"/>
</dbReference>
<evidence type="ECO:0000256" key="5">
    <source>
        <dbReference type="ARBA" id="ARBA00022692"/>
    </source>
</evidence>
<reference evidence="12" key="1">
    <citation type="submission" date="2009-10" db="EMBL/GenBank/DDBJ databases">
        <title>Diversity of trophic interactions inside an arsenic-rich microbial ecosystem.</title>
        <authorList>
            <person name="Bertin P.N."/>
            <person name="Heinrich-Salmeron A."/>
            <person name="Pelletier E."/>
            <person name="Goulhen-Chollet F."/>
            <person name="Arsene-Ploetze F."/>
            <person name="Gallien S."/>
            <person name="Calteau A."/>
            <person name="Vallenet D."/>
            <person name="Casiot C."/>
            <person name="Chane-Woon-Ming B."/>
            <person name="Giloteaux L."/>
            <person name="Barakat M."/>
            <person name="Bonnefoy V."/>
            <person name="Bruneel O."/>
            <person name="Chandler M."/>
            <person name="Cleiss J."/>
            <person name="Duran R."/>
            <person name="Elbaz-Poulichet F."/>
            <person name="Fonknechten N."/>
            <person name="Lauga B."/>
            <person name="Mornico D."/>
            <person name="Ortet P."/>
            <person name="Schaeffer C."/>
            <person name="Siguier P."/>
            <person name="Alexander Thil Smith A."/>
            <person name="Van Dorsselaer A."/>
            <person name="Weissenbach J."/>
            <person name="Medigue C."/>
            <person name="Le Paslier D."/>
        </authorList>
    </citation>
    <scope>NUCLEOTIDE SEQUENCE</scope>
</reference>
<keyword evidence="7" id="KW-0406">Ion transport</keyword>
<evidence type="ECO:0000256" key="3">
    <source>
        <dbReference type="ARBA" id="ARBA00022448"/>
    </source>
</evidence>
<gene>
    <name evidence="12" type="ORF">CARN2_1283</name>
</gene>
<keyword evidence="5" id="KW-0812">Transmembrane</keyword>
<evidence type="ECO:0000313" key="12">
    <source>
        <dbReference type="EMBL" id="CBH96425.1"/>
    </source>
</evidence>
<keyword evidence="9" id="KW-0472">Membrane</keyword>
<dbReference type="AlphaFoldDB" id="E6PNC3"/>
<dbReference type="CDD" id="cd00342">
    <property type="entry name" value="gram_neg_porins"/>
    <property type="match status" value="1"/>
</dbReference>
<evidence type="ECO:0000256" key="9">
    <source>
        <dbReference type="ARBA" id="ARBA00023136"/>
    </source>
</evidence>
<evidence type="ECO:0000256" key="10">
    <source>
        <dbReference type="ARBA" id="ARBA00023237"/>
    </source>
</evidence>
<evidence type="ECO:0000259" key="11">
    <source>
        <dbReference type="Pfam" id="PF13609"/>
    </source>
</evidence>
<protein>
    <submittedName>
        <fullName evidence="12">Putative porin</fullName>
    </submittedName>
</protein>
<dbReference type="GO" id="GO:0006811">
    <property type="term" value="P:monoatomic ion transport"/>
    <property type="evidence" value="ECO:0007669"/>
    <property type="project" value="UniProtKB-KW"/>
</dbReference>
<keyword evidence="6" id="KW-0732">Signal</keyword>
<comment type="subcellular location">
    <subcellularLocation>
        <location evidence="1">Membrane</location>
        <topology evidence="1">Multi-pass membrane protein</topology>
    </subcellularLocation>
</comment>
<dbReference type="SUPFAM" id="SSF56935">
    <property type="entry name" value="Porins"/>
    <property type="match status" value="1"/>
</dbReference>
<keyword evidence="10" id="KW-0998">Cell outer membrane</keyword>
<dbReference type="PANTHER" id="PTHR34501">
    <property type="entry name" value="PROTEIN YDDL-RELATED"/>
    <property type="match status" value="1"/>
</dbReference>
<evidence type="ECO:0000256" key="4">
    <source>
        <dbReference type="ARBA" id="ARBA00022452"/>
    </source>
</evidence>
<evidence type="ECO:0000256" key="7">
    <source>
        <dbReference type="ARBA" id="ARBA00023065"/>
    </source>
</evidence>
<dbReference type="PRINTS" id="PR00184">
    <property type="entry name" value="NEISSPPORIN"/>
</dbReference>
<dbReference type="InterPro" id="IPR023614">
    <property type="entry name" value="Porin_dom_sf"/>
</dbReference>
<dbReference type="Gene3D" id="2.40.160.10">
    <property type="entry name" value="Porin"/>
    <property type="match status" value="1"/>
</dbReference>
<dbReference type="Pfam" id="PF13609">
    <property type="entry name" value="Porin_4"/>
    <property type="match status" value="1"/>
</dbReference>
<dbReference type="PANTHER" id="PTHR34501:SF9">
    <property type="entry name" value="MAJOR OUTER MEMBRANE PROTEIN P.IA"/>
    <property type="match status" value="1"/>
</dbReference>
<dbReference type="InterPro" id="IPR002299">
    <property type="entry name" value="Porin_Neis"/>
</dbReference>